<dbReference type="InterPro" id="IPR004147">
    <property type="entry name" value="ABC1_dom"/>
</dbReference>
<dbReference type="SUPFAM" id="SSF56112">
    <property type="entry name" value="Protein kinase-like (PK-like)"/>
    <property type="match status" value="1"/>
</dbReference>
<comment type="caution">
    <text evidence="3">The sequence shown here is derived from an EMBL/GenBank/DDBJ whole genome shotgun (WGS) entry which is preliminary data.</text>
</comment>
<reference evidence="3 4" key="1">
    <citation type="journal article" date="2016" name="Nat. Commun.">
        <title>Thousands of microbial genomes shed light on interconnected biogeochemical processes in an aquifer system.</title>
        <authorList>
            <person name="Anantharaman K."/>
            <person name="Brown C.T."/>
            <person name="Hug L.A."/>
            <person name="Sharon I."/>
            <person name="Castelle C.J."/>
            <person name="Probst A.J."/>
            <person name="Thomas B.C."/>
            <person name="Singh A."/>
            <person name="Wilkins M.J."/>
            <person name="Karaoz U."/>
            <person name="Brodie E.L."/>
            <person name="Williams K.H."/>
            <person name="Hubbard S.S."/>
            <person name="Banfield J.F."/>
        </authorList>
    </citation>
    <scope>NUCLEOTIDE SEQUENCE [LARGE SCALE GENOMIC DNA]</scope>
</reference>
<dbReference type="EMBL" id="MHMS01000015">
    <property type="protein sequence ID" value="OGZ32069.1"/>
    <property type="molecule type" value="Genomic_DNA"/>
</dbReference>
<dbReference type="STRING" id="1801726.A3H02_02765"/>
<feature type="domain" description="Protein kinase" evidence="2">
    <location>
        <begin position="99"/>
        <end position="517"/>
    </location>
</feature>
<dbReference type="Proteomes" id="UP000176787">
    <property type="component" value="Unassembled WGS sequence"/>
</dbReference>
<dbReference type="GO" id="GO:0004672">
    <property type="term" value="F:protein kinase activity"/>
    <property type="evidence" value="ECO:0007669"/>
    <property type="project" value="InterPro"/>
</dbReference>
<proteinExistence type="inferred from homology"/>
<dbReference type="CDD" id="cd05121">
    <property type="entry name" value="ABC1_ADCK3-like"/>
    <property type="match status" value="1"/>
</dbReference>
<dbReference type="PANTHER" id="PTHR10566">
    <property type="entry name" value="CHAPERONE-ACTIVITY OF BC1 COMPLEX CABC1 -RELATED"/>
    <property type="match status" value="1"/>
</dbReference>
<dbReference type="AlphaFoldDB" id="A0A1G2F221"/>
<dbReference type="InterPro" id="IPR000719">
    <property type="entry name" value="Prot_kinase_dom"/>
</dbReference>
<sequence length="517" mass="60254">MSIIPLVAGRLISVIFIVAKHSFFTKESSEIKLRLILENLGSVFVKLGQILAMRLDLLPQKYALALWDLFDSESPIPNEEMFFIFKKETGREIKDIFEEIEEKPLAVASFGQVYKARLKGEKVVIKILKPGVETYIRADMIVLKFLALILDSFGLLRAITVKEIIRQLENWLKEELNYRIEARNAEIIYEHALRKHRLADVVVPKIYPEYAAKRVLVQEFIEGYPANKLLLALEKNPEKTRKILIEKHINLAKIADDFLVDLMRQYFIDGFFHADPHPANLMILPHSKIGYVDFGIVGRPEHGRIPLLKFIKAAAEQDFESGAKNFCDFGYQVLAPDIEILIERNERYFLIYNKIFEFIAKKLLSDIKYLLEEWYLNSGNPALSPAKRSSAVVFFKIIREAEKYKIKLPLEAIAFFRALAIIDMVCIKLNNNFSMPEAIKLFFARHNIREIEKIVEEHFEEKEELIAVDYAKSAEETEEIRLKEKEKYYILREKFQNLVAFLIEKYPELREEIKGLM</sequence>
<dbReference type="InterPro" id="IPR050154">
    <property type="entry name" value="UbiB_kinase"/>
</dbReference>
<protein>
    <recommendedName>
        <fullName evidence="2">Protein kinase domain-containing protein</fullName>
    </recommendedName>
</protein>
<evidence type="ECO:0000259" key="2">
    <source>
        <dbReference type="PROSITE" id="PS50011"/>
    </source>
</evidence>
<organism evidence="3 4">
    <name type="scientific">Candidatus Niyogibacteria bacterium RIFCSPLOWO2_12_FULL_41_13</name>
    <dbReference type="NCBI Taxonomy" id="1801726"/>
    <lineage>
        <taxon>Bacteria</taxon>
        <taxon>Candidatus Niyogiibacteriota</taxon>
    </lineage>
</organism>
<dbReference type="PROSITE" id="PS50011">
    <property type="entry name" value="PROTEIN_KINASE_DOM"/>
    <property type="match status" value="1"/>
</dbReference>
<dbReference type="GO" id="GO:0005524">
    <property type="term" value="F:ATP binding"/>
    <property type="evidence" value="ECO:0007669"/>
    <property type="project" value="InterPro"/>
</dbReference>
<evidence type="ECO:0000256" key="1">
    <source>
        <dbReference type="ARBA" id="ARBA00009670"/>
    </source>
</evidence>
<comment type="similarity">
    <text evidence="1">Belongs to the protein kinase superfamily. ADCK protein kinase family.</text>
</comment>
<evidence type="ECO:0000313" key="4">
    <source>
        <dbReference type="Proteomes" id="UP000176787"/>
    </source>
</evidence>
<gene>
    <name evidence="3" type="ORF">A3H02_02765</name>
</gene>
<dbReference type="InterPro" id="IPR011009">
    <property type="entry name" value="Kinase-like_dom_sf"/>
</dbReference>
<dbReference type="PANTHER" id="PTHR10566:SF113">
    <property type="entry name" value="PROTEIN ACTIVITY OF BC1 COMPLEX KINASE 7, CHLOROPLASTIC"/>
    <property type="match status" value="1"/>
</dbReference>
<accession>A0A1G2F221</accession>
<dbReference type="Pfam" id="PF03109">
    <property type="entry name" value="ABC1"/>
    <property type="match status" value="1"/>
</dbReference>
<name>A0A1G2F221_9BACT</name>
<evidence type="ECO:0000313" key="3">
    <source>
        <dbReference type="EMBL" id="OGZ32069.1"/>
    </source>
</evidence>